<comment type="caution">
    <text evidence="1">The sequence shown here is derived from an EMBL/GenBank/DDBJ whole genome shotgun (WGS) entry which is preliminary data.</text>
</comment>
<accession>A0A9D9DP29</accession>
<proteinExistence type="predicted"/>
<dbReference type="Gene3D" id="3.20.20.80">
    <property type="entry name" value="Glycosidases"/>
    <property type="match status" value="1"/>
</dbReference>
<protein>
    <submittedName>
        <fullName evidence="1">Uncharacterized protein</fullName>
    </submittedName>
</protein>
<dbReference type="SUPFAM" id="SSF51445">
    <property type="entry name" value="(Trans)glycosidases"/>
    <property type="match status" value="1"/>
</dbReference>
<reference evidence="1" key="2">
    <citation type="journal article" date="2021" name="PeerJ">
        <title>Extensive microbial diversity within the chicken gut microbiome revealed by metagenomics and culture.</title>
        <authorList>
            <person name="Gilroy R."/>
            <person name="Ravi A."/>
            <person name="Getino M."/>
            <person name="Pursley I."/>
            <person name="Horton D.L."/>
            <person name="Alikhan N.F."/>
            <person name="Baker D."/>
            <person name="Gharbi K."/>
            <person name="Hall N."/>
            <person name="Watson M."/>
            <person name="Adriaenssens E.M."/>
            <person name="Foster-Nyarko E."/>
            <person name="Jarju S."/>
            <person name="Secka A."/>
            <person name="Antonio M."/>
            <person name="Oren A."/>
            <person name="Chaudhuri R.R."/>
            <person name="La Ragione R."/>
            <person name="Hildebrand F."/>
            <person name="Pallen M.J."/>
        </authorList>
    </citation>
    <scope>NUCLEOTIDE SEQUENCE</scope>
    <source>
        <strain evidence="1">10192</strain>
    </source>
</reference>
<sequence>MNYVNKLLEALGHNKHLHFDIWTQKHEYVSGNKKWLGNILPYEILERSVKKAVESLVTLCECEEFFTEFPDNIETPNYGDTWGRLANYIEINNRAIAEMEGNRTKNGILSAIKILPAIPPSAKSWANCIILSQIFPNIFGDGYNKGPFEENSIYGIKLNTGYSGNIIDYEITDKITAEEQFHAFNNLAHFHGLKTGFRTVISADQIKVCYPDREEGFNWCNPEHQEIFINEHVKLINMGFECIFIDSAKHIGGYECENYTGVGDLPEYGQMQYILQQIRERSGMTTLSFVGEKSTGDFERYKNLGLTAGTAFVNPDDFENVKQWSEKLKYNREYAPGIEVSNDNDTGGSRYEDRLNRIHTCLFGYEYSSDKLPSFMQMEDLFPLRYDTSTHHLMMTNPSYSTDGTPESHFENLFTKDDGRNYNAKVSELFKNALNL</sequence>
<evidence type="ECO:0000313" key="1">
    <source>
        <dbReference type="EMBL" id="MBO8429946.1"/>
    </source>
</evidence>
<dbReference type="Proteomes" id="UP000823632">
    <property type="component" value="Unassembled WGS sequence"/>
</dbReference>
<gene>
    <name evidence="1" type="ORF">IAC76_01025</name>
</gene>
<organism evidence="1 2">
    <name type="scientific">Candidatus Scatousia excrementipullorum</name>
    <dbReference type="NCBI Taxonomy" id="2840936"/>
    <lineage>
        <taxon>Bacteria</taxon>
        <taxon>Candidatus Scatousia</taxon>
    </lineage>
</organism>
<dbReference type="EMBL" id="JADIND010000021">
    <property type="protein sequence ID" value="MBO8429946.1"/>
    <property type="molecule type" value="Genomic_DNA"/>
</dbReference>
<name>A0A9D9DP29_9BACT</name>
<dbReference type="InterPro" id="IPR017853">
    <property type="entry name" value="GH"/>
</dbReference>
<dbReference type="AlphaFoldDB" id="A0A9D9DP29"/>
<reference evidence="1" key="1">
    <citation type="submission" date="2020-10" db="EMBL/GenBank/DDBJ databases">
        <authorList>
            <person name="Gilroy R."/>
        </authorList>
    </citation>
    <scope>NUCLEOTIDE SEQUENCE</scope>
    <source>
        <strain evidence="1">10192</strain>
    </source>
</reference>
<evidence type="ECO:0000313" key="2">
    <source>
        <dbReference type="Proteomes" id="UP000823632"/>
    </source>
</evidence>